<dbReference type="InterPro" id="IPR001753">
    <property type="entry name" value="Enoyl-CoA_hydra/iso"/>
</dbReference>
<accession>A0A0P8ZHU6</accession>
<keyword evidence="1 5" id="KW-0413">Isomerase</keyword>
<protein>
    <submittedName>
        <fullName evidence="5">Enoyl-CoA hydratase/isomerase family protein</fullName>
    </submittedName>
</protein>
<keyword evidence="3" id="KW-0511">Multifunctional enzyme</keyword>
<sequence>MTSVVQLTREGGVALILVNNPPVNALGHAVRAGLLAAFMEAQRDEQVELIMLYCAGKTFIAGADIREFGQPTQAPILQELTLAIENCNKPVLAVLHGSVLGGGLEVVLACHYRIANGATRLGLPETRLGLLPGGGGTQRLPRLVGVATALEMIIGGEPIEALQALDLGLVDGLYSDEPRVAGLKHARQLLAEKAPARRVGQAAVPTEPAEASALFAAQRSEIARTRPDSFSAPRCVAAIEAATRLPLIEGLQHERALFLECMASPQRAALIEDFFARRQAAKNRQS</sequence>
<dbReference type="GO" id="GO:0016853">
    <property type="term" value="F:isomerase activity"/>
    <property type="evidence" value="ECO:0007669"/>
    <property type="project" value="UniProtKB-KW"/>
</dbReference>
<dbReference type="CDD" id="cd06558">
    <property type="entry name" value="crotonase-like"/>
    <property type="match status" value="1"/>
</dbReference>
<dbReference type="RefSeq" id="WP_057399315.1">
    <property type="nucleotide sequence ID" value="NZ_LJXB01000087.1"/>
</dbReference>
<dbReference type="PANTHER" id="PTHR23309">
    <property type="entry name" value="3-HYDROXYACYL-COA DEHYROGENASE"/>
    <property type="match status" value="1"/>
</dbReference>
<evidence type="ECO:0000256" key="2">
    <source>
        <dbReference type="ARBA" id="ARBA00023239"/>
    </source>
</evidence>
<name>A0A0P8ZHU6_PSEFL</name>
<dbReference type="OrthoDB" id="9807606at2"/>
<dbReference type="PATRIC" id="fig|294.162.peg.4540"/>
<dbReference type="Proteomes" id="UP000050349">
    <property type="component" value="Unassembled WGS sequence"/>
</dbReference>
<comment type="caution">
    <text evidence="5">The sequence shown here is derived from an EMBL/GenBank/DDBJ whole genome shotgun (WGS) entry which is preliminary data.</text>
</comment>
<evidence type="ECO:0000256" key="4">
    <source>
        <dbReference type="RuleBase" id="RU003707"/>
    </source>
</evidence>
<dbReference type="Gene3D" id="3.90.226.10">
    <property type="entry name" value="2-enoyl-CoA Hydratase, Chain A, domain 1"/>
    <property type="match status" value="1"/>
</dbReference>
<dbReference type="GO" id="GO:0016829">
    <property type="term" value="F:lyase activity"/>
    <property type="evidence" value="ECO:0007669"/>
    <property type="project" value="UniProtKB-KW"/>
</dbReference>
<comment type="similarity">
    <text evidence="4">Belongs to the enoyl-CoA hydratase/isomerase family.</text>
</comment>
<dbReference type="PROSITE" id="PS00166">
    <property type="entry name" value="ENOYL_COA_HYDRATASE"/>
    <property type="match status" value="1"/>
</dbReference>
<organism evidence="5 6">
    <name type="scientific">Pseudomonas fluorescens</name>
    <dbReference type="NCBI Taxonomy" id="294"/>
    <lineage>
        <taxon>Bacteria</taxon>
        <taxon>Pseudomonadati</taxon>
        <taxon>Pseudomonadota</taxon>
        <taxon>Gammaproteobacteria</taxon>
        <taxon>Pseudomonadales</taxon>
        <taxon>Pseudomonadaceae</taxon>
        <taxon>Pseudomonas</taxon>
    </lineage>
</organism>
<evidence type="ECO:0000313" key="5">
    <source>
        <dbReference type="EMBL" id="KPU56458.1"/>
    </source>
</evidence>
<reference evidence="5 6" key="1">
    <citation type="submission" date="2015-09" db="EMBL/GenBank/DDBJ databases">
        <authorList>
            <person name="Jackson K.R."/>
            <person name="Lunt B.L."/>
            <person name="Fisher J.N.B."/>
            <person name="Gardner A.V."/>
            <person name="Bailey M.E."/>
            <person name="Deus L.M."/>
            <person name="Earl A.S."/>
            <person name="Gibby P.D."/>
            <person name="Hartmann K.A."/>
            <person name="Liu J.E."/>
            <person name="Manci A.M."/>
            <person name="Nielsen D.A."/>
            <person name="Solomon M.B."/>
            <person name="Breakwell D.P."/>
            <person name="Burnett S.H."/>
            <person name="Grose J.H."/>
        </authorList>
    </citation>
    <scope>NUCLEOTIDE SEQUENCE [LARGE SCALE GENOMIC DNA]</scope>
    <source>
        <strain evidence="5 6">S613</strain>
    </source>
</reference>
<evidence type="ECO:0000313" key="6">
    <source>
        <dbReference type="Proteomes" id="UP000050349"/>
    </source>
</evidence>
<dbReference type="SUPFAM" id="SSF52096">
    <property type="entry name" value="ClpP/crotonase"/>
    <property type="match status" value="1"/>
</dbReference>
<evidence type="ECO:0000256" key="3">
    <source>
        <dbReference type="ARBA" id="ARBA00023268"/>
    </source>
</evidence>
<gene>
    <name evidence="5" type="ORF">AN403_1491</name>
</gene>
<dbReference type="EMBL" id="LJXB01000087">
    <property type="protein sequence ID" value="KPU56458.1"/>
    <property type="molecule type" value="Genomic_DNA"/>
</dbReference>
<keyword evidence="2" id="KW-0456">Lyase</keyword>
<proteinExistence type="inferred from homology"/>
<dbReference type="InterPro" id="IPR029045">
    <property type="entry name" value="ClpP/crotonase-like_dom_sf"/>
</dbReference>
<evidence type="ECO:0000256" key="1">
    <source>
        <dbReference type="ARBA" id="ARBA00023235"/>
    </source>
</evidence>
<dbReference type="InterPro" id="IPR018376">
    <property type="entry name" value="Enoyl-CoA_hyd/isom_CS"/>
</dbReference>
<dbReference type="AlphaFoldDB" id="A0A0P8ZHU6"/>
<dbReference type="Pfam" id="PF00378">
    <property type="entry name" value="ECH_1"/>
    <property type="match status" value="1"/>
</dbReference>